<evidence type="ECO:0008006" key="3">
    <source>
        <dbReference type="Google" id="ProtNLM"/>
    </source>
</evidence>
<organism evidence="2">
    <name type="scientific">marine sediment metagenome</name>
    <dbReference type="NCBI Taxonomy" id="412755"/>
    <lineage>
        <taxon>unclassified sequences</taxon>
        <taxon>metagenomes</taxon>
        <taxon>ecological metagenomes</taxon>
    </lineage>
</organism>
<gene>
    <name evidence="2" type="ORF">LCGC14_2336620</name>
</gene>
<comment type="caution">
    <text evidence="2">The sequence shown here is derived from an EMBL/GenBank/DDBJ whole genome shotgun (WGS) entry which is preliminary data.</text>
</comment>
<dbReference type="InterPro" id="IPR015424">
    <property type="entry name" value="PyrdxlP-dep_Trfase"/>
</dbReference>
<dbReference type="Pfam" id="PF00202">
    <property type="entry name" value="Aminotran_3"/>
    <property type="match status" value="1"/>
</dbReference>
<evidence type="ECO:0000256" key="1">
    <source>
        <dbReference type="ARBA" id="ARBA00001933"/>
    </source>
</evidence>
<comment type="cofactor">
    <cofactor evidence="1">
        <name>pyridoxal 5'-phosphate</name>
        <dbReference type="ChEBI" id="CHEBI:597326"/>
    </cofactor>
</comment>
<dbReference type="EMBL" id="LAZR01033706">
    <property type="protein sequence ID" value="KKL47328.1"/>
    <property type="molecule type" value="Genomic_DNA"/>
</dbReference>
<dbReference type="PANTHER" id="PTHR43713:SF3">
    <property type="entry name" value="GLUTAMATE-1-SEMIALDEHYDE 2,1-AMINOMUTASE 1, CHLOROPLASTIC-RELATED"/>
    <property type="match status" value="1"/>
</dbReference>
<dbReference type="GO" id="GO:0008483">
    <property type="term" value="F:transaminase activity"/>
    <property type="evidence" value="ECO:0007669"/>
    <property type="project" value="InterPro"/>
</dbReference>
<proteinExistence type="predicted"/>
<feature type="non-terminal residue" evidence="2">
    <location>
        <position position="267"/>
    </location>
</feature>
<reference evidence="2" key="1">
    <citation type="journal article" date="2015" name="Nature">
        <title>Complex archaea that bridge the gap between prokaryotes and eukaryotes.</title>
        <authorList>
            <person name="Spang A."/>
            <person name="Saw J.H."/>
            <person name="Jorgensen S.L."/>
            <person name="Zaremba-Niedzwiedzka K."/>
            <person name="Martijn J."/>
            <person name="Lind A.E."/>
            <person name="van Eijk R."/>
            <person name="Schleper C."/>
            <person name="Guy L."/>
            <person name="Ettema T.J."/>
        </authorList>
    </citation>
    <scope>NUCLEOTIDE SEQUENCE</scope>
</reference>
<dbReference type="Gene3D" id="3.40.640.10">
    <property type="entry name" value="Type I PLP-dependent aspartate aminotransferase-like (Major domain)"/>
    <property type="match status" value="1"/>
</dbReference>
<accession>A0A0F9CD96</accession>
<dbReference type="PANTHER" id="PTHR43713">
    <property type="entry name" value="GLUTAMATE-1-SEMIALDEHYDE 2,1-AMINOMUTASE"/>
    <property type="match status" value="1"/>
</dbReference>
<protein>
    <recommendedName>
        <fullName evidence="3">Glutamate-1-semialdehyde 2,1-aminomutase</fullName>
    </recommendedName>
</protein>
<dbReference type="SUPFAM" id="SSF53383">
    <property type="entry name" value="PLP-dependent transferases"/>
    <property type="match status" value="1"/>
</dbReference>
<dbReference type="InterPro" id="IPR005814">
    <property type="entry name" value="Aminotrans_3"/>
</dbReference>
<dbReference type="AlphaFoldDB" id="A0A0F9CD96"/>
<evidence type="ECO:0000313" key="2">
    <source>
        <dbReference type="EMBL" id="KKL47328.1"/>
    </source>
</evidence>
<sequence>MDKRWKQTTKLIPSGVQTLSKMPSKYVKGVYPIYIEGGSGCYVYDKDFKVYTDYPCALGAITLGYNFRPVTEAVKSQLGDGTLFSLPSYKETELAQTLVDIIPSAEQVRFLKTGSEATSAAIKIARSYTGKKTVLYCGYHGWHDCYTVRTQKNKGIPKEMAYLTQPFKYNDIDSLKRLFERFFDVACVIMEPYVFEKPEDGFLEEVRKLTHKNKALLIFDEVVTGFRTPHMSAQKWLQITPDLSTFGKGMANGFPMACVVGKKKYVK</sequence>
<name>A0A0F9CD96_9ZZZZ</name>
<dbReference type="GO" id="GO:0030170">
    <property type="term" value="F:pyridoxal phosphate binding"/>
    <property type="evidence" value="ECO:0007669"/>
    <property type="project" value="InterPro"/>
</dbReference>
<dbReference type="InterPro" id="IPR015421">
    <property type="entry name" value="PyrdxlP-dep_Trfase_major"/>
</dbReference>